<name>A0AAV4WGK1_9ARAC</name>
<evidence type="ECO:0000313" key="2">
    <source>
        <dbReference type="EMBL" id="GIY81782.1"/>
    </source>
</evidence>
<proteinExistence type="predicted"/>
<dbReference type="AlphaFoldDB" id="A0AAV4WGK1"/>
<reference evidence="2 3" key="1">
    <citation type="submission" date="2021-06" db="EMBL/GenBank/DDBJ databases">
        <title>Caerostris darwini draft genome.</title>
        <authorList>
            <person name="Kono N."/>
            <person name="Arakawa K."/>
        </authorList>
    </citation>
    <scope>NUCLEOTIDE SEQUENCE [LARGE SCALE GENOMIC DNA]</scope>
</reference>
<organism evidence="2 3">
    <name type="scientific">Caerostris darwini</name>
    <dbReference type="NCBI Taxonomy" id="1538125"/>
    <lineage>
        <taxon>Eukaryota</taxon>
        <taxon>Metazoa</taxon>
        <taxon>Ecdysozoa</taxon>
        <taxon>Arthropoda</taxon>
        <taxon>Chelicerata</taxon>
        <taxon>Arachnida</taxon>
        <taxon>Araneae</taxon>
        <taxon>Araneomorphae</taxon>
        <taxon>Entelegynae</taxon>
        <taxon>Araneoidea</taxon>
        <taxon>Araneidae</taxon>
        <taxon>Caerostris</taxon>
    </lineage>
</organism>
<dbReference type="Proteomes" id="UP001054837">
    <property type="component" value="Unassembled WGS sequence"/>
</dbReference>
<accession>A0AAV4WGK1</accession>
<comment type="caution">
    <text evidence="2">The sequence shown here is derived from an EMBL/GenBank/DDBJ whole genome shotgun (WGS) entry which is preliminary data.</text>
</comment>
<feature type="region of interest" description="Disordered" evidence="1">
    <location>
        <begin position="24"/>
        <end position="57"/>
    </location>
</feature>
<keyword evidence="3" id="KW-1185">Reference proteome</keyword>
<gene>
    <name evidence="2" type="ORF">CDAR_512251</name>
</gene>
<sequence length="124" mass="14072">MSPFPINLSQLNVAPPVAHMSCERGWKGGRDRTDGPKWWKQKPADEESERSHDKMASTAMPPLFDRYRSFAIILEGGPPPTPTLIPRKRKSRRIANVEHPSSTPAPYSVVLFFLIPVVLVKWIR</sequence>
<evidence type="ECO:0000256" key="1">
    <source>
        <dbReference type="SAM" id="MobiDB-lite"/>
    </source>
</evidence>
<evidence type="ECO:0000313" key="3">
    <source>
        <dbReference type="Proteomes" id="UP001054837"/>
    </source>
</evidence>
<dbReference type="EMBL" id="BPLQ01014668">
    <property type="protein sequence ID" value="GIY81782.1"/>
    <property type="molecule type" value="Genomic_DNA"/>
</dbReference>
<feature type="compositionally biased region" description="Basic and acidic residues" evidence="1">
    <location>
        <begin position="24"/>
        <end position="55"/>
    </location>
</feature>
<protein>
    <submittedName>
        <fullName evidence="2">Uncharacterized protein</fullName>
    </submittedName>
</protein>